<reference evidence="2 3" key="1">
    <citation type="journal article" date="2016" name="Mol. Biol. Evol.">
        <title>Comparative Genomics of Early-Diverging Mushroom-Forming Fungi Provides Insights into the Origins of Lignocellulose Decay Capabilities.</title>
        <authorList>
            <person name="Nagy L.G."/>
            <person name="Riley R."/>
            <person name="Tritt A."/>
            <person name="Adam C."/>
            <person name="Daum C."/>
            <person name="Floudas D."/>
            <person name="Sun H."/>
            <person name="Yadav J.S."/>
            <person name="Pangilinan J."/>
            <person name="Larsson K.H."/>
            <person name="Matsuura K."/>
            <person name="Barry K."/>
            <person name="Labutti K."/>
            <person name="Kuo R."/>
            <person name="Ohm R.A."/>
            <person name="Bhattacharya S.S."/>
            <person name="Shirouzu T."/>
            <person name="Yoshinaga Y."/>
            <person name="Martin F.M."/>
            <person name="Grigoriev I.V."/>
            <person name="Hibbett D.S."/>
        </authorList>
    </citation>
    <scope>NUCLEOTIDE SEQUENCE [LARGE SCALE GENOMIC DNA]</scope>
    <source>
        <strain evidence="2 3">93-53</strain>
    </source>
</reference>
<accession>A0A165DBT7</accession>
<feature type="region of interest" description="Disordered" evidence="1">
    <location>
        <begin position="73"/>
        <end position="96"/>
    </location>
</feature>
<feature type="compositionally biased region" description="Polar residues" evidence="1">
    <location>
        <begin position="83"/>
        <end position="96"/>
    </location>
</feature>
<protein>
    <submittedName>
        <fullName evidence="2">Uncharacterized protein</fullName>
    </submittedName>
</protein>
<dbReference type="RefSeq" id="XP_040762252.1">
    <property type="nucleotide sequence ID" value="XM_040901882.1"/>
</dbReference>
<dbReference type="AlphaFoldDB" id="A0A165DBT7"/>
<evidence type="ECO:0000313" key="2">
    <source>
        <dbReference type="EMBL" id="KZT04512.1"/>
    </source>
</evidence>
<evidence type="ECO:0000313" key="3">
    <source>
        <dbReference type="Proteomes" id="UP000076871"/>
    </source>
</evidence>
<name>A0A165DBT7_9APHY</name>
<evidence type="ECO:0000256" key="1">
    <source>
        <dbReference type="SAM" id="MobiDB-lite"/>
    </source>
</evidence>
<organism evidence="2 3">
    <name type="scientific">Laetiporus sulphureus 93-53</name>
    <dbReference type="NCBI Taxonomy" id="1314785"/>
    <lineage>
        <taxon>Eukaryota</taxon>
        <taxon>Fungi</taxon>
        <taxon>Dikarya</taxon>
        <taxon>Basidiomycota</taxon>
        <taxon>Agaricomycotina</taxon>
        <taxon>Agaricomycetes</taxon>
        <taxon>Polyporales</taxon>
        <taxon>Laetiporus</taxon>
    </lineage>
</organism>
<sequence length="96" mass="11099">MKQRGRRPLVLVIVQLQSRLGLRVDLTENNCGCCSWTNIRGRLFLASYYRGLHGISRELELLSLMMPQEISHLQTPMHDDQRPNQNNSALEQTITH</sequence>
<proteinExistence type="predicted"/>
<dbReference type="GeneID" id="63818913"/>
<keyword evidence="3" id="KW-1185">Reference proteome</keyword>
<gene>
    <name evidence="2" type="ORF">LAESUDRAFT_298550</name>
</gene>
<dbReference type="Proteomes" id="UP000076871">
    <property type="component" value="Unassembled WGS sequence"/>
</dbReference>
<dbReference type="InParanoid" id="A0A165DBT7"/>
<dbReference type="EMBL" id="KV427636">
    <property type="protein sequence ID" value="KZT04512.1"/>
    <property type="molecule type" value="Genomic_DNA"/>
</dbReference>